<keyword evidence="3" id="KW-1185">Reference proteome</keyword>
<organism evidence="2 3">
    <name type="scientific">Aeoliella straminimaris</name>
    <dbReference type="NCBI Taxonomy" id="2954799"/>
    <lineage>
        <taxon>Bacteria</taxon>
        <taxon>Pseudomonadati</taxon>
        <taxon>Planctomycetota</taxon>
        <taxon>Planctomycetia</taxon>
        <taxon>Pirellulales</taxon>
        <taxon>Lacipirellulaceae</taxon>
        <taxon>Aeoliella</taxon>
    </lineage>
</organism>
<feature type="signal peptide" evidence="1">
    <location>
        <begin position="1"/>
        <end position="33"/>
    </location>
</feature>
<name>A0A9X2F816_9BACT</name>
<feature type="chain" id="PRO_5040942726" description="Secreted protein" evidence="1">
    <location>
        <begin position="34"/>
        <end position="219"/>
    </location>
</feature>
<dbReference type="Proteomes" id="UP001155241">
    <property type="component" value="Unassembled WGS sequence"/>
</dbReference>
<gene>
    <name evidence="2" type="ORF">NG895_06665</name>
</gene>
<evidence type="ECO:0000313" key="3">
    <source>
        <dbReference type="Proteomes" id="UP001155241"/>
    </source>
</evidence>
<comment type="caution">
    <text evidence="2">The sequence shown here is derived from an EMBL/GenBank/DDBJ whole genome shotgun (WGS) entry which is preliminary data.</text>
</comment>
<keyword evidence="1" id="KW-0732">Signal</keyword>
<evidence type="ECO:0000256" key="1">
    <source>
        <dbReference type="SAM" id="SignalP"/>
    </source>
</evidence>
<evidence type="ECO:0000313" key="2">
    <source>
        <dbReference type="EMBL" id="MCO6043584.1"/>
    </source>
</evidence>
<accession>A0A9X2F816</accession>
<dbReference type="AlphaFoldDB" id="A0A9X2F816"/>
<evidence type="ECO:0008006" key="4">
    <source>
        <dbReference type="Google" id="ProtNLM"/>
    </source>
</evidence>
<dbReference type="EMBL" id="JAMXLR010000024">
    <property type="protein sequence ID" value="MCO6043584.1"/>
    <property type="molecule type" value="Genomic_DNA"/>
</dbReference>
<sequence>MPNTAHHFTNWRLNLLLVAATAGGCLMATATQAAPAPKEVVIVEIRFALTLNDTDVMKSSPQFYTCVPLGNDKCFVITWNYFDQPSFCPGGVQCQVWDNGTLLSVQEIPASELYVNGDVIRWTQKIWVSQGDCYMSLNGLSSSTWGSSLSTAETLVCPNTGMINLNSFSVAEVVKESGIQHGHNRVVSFTVTDVQSKDSEDDKKPIVDSATHMIYQSPL</sequence>
<reference evidence="2" key="1">
    <citation type="submission" date="2022-06" db="EMBL/GenBank/DDBJ databases">
        <title>Aeoliella straminimaris, a novel planctomycete from sediments.</title>
        <authorList>
            <person name="Vitorino I.R."/>
            <person name="Lage O.M."/>
        </authorList>
    </citation>
    <scope>NUCLEOTIDE SEQUENCE</scope>
    <source>
        <strain evidence="2">ICT_H6.2</strain>
    </source>
</reference>
<dbReference type="RefSeq" id="WP_252851687.1">
    <property type="nucleotide sequence ID" value="NZ_JAMXLR010000024.1"/>
</dbReference>
<protein>
    <recommendedName>
        <fullName evidence="4">Secreted protein</fullName>
    </recommendedName>
</protein>
<proteinExistence type="predicted"/>